<keyword evidence="2" id="KW-1185">Reference proteome</keyword>
<organism evidence="1 2">
    <name type="scientific">Cellulomonas rhizosphaerae</name>
    <dbReference type="NCBI Taxonomy" id="2293719"/>
    <lineage>
        <taxon>Bacteria</taxon>
        <taxon>Bacillati</taxon>
        <taxon>Actinomycetota</taxon>
        <taxon>Actinomycetes</taxon>
        <taxon>Micrococcales</taxon>
        <taxon>Cellulomonadaceae</taxon>
        <taxon>Cellulomonas</taxon>
    </lineage>
</organism>
<dbReference type="AlphaFoldDB" id="A0A413RRW5"/>
<protein>
    <submittedName>
        <fullName evidence="1">LacI family transcriptional regulator</fullName>
    </submittedName>
</protein>
<proteinExistence type="predicted"/>
<dbReference type="Proteomes" id="UP000283374">
    <property type="component" value="Unassembled WGS sequence"/>
</dbReference>
<evidence type="ECO:0000313" key="1">
    <source>
        <dbReference type="EMBL" id="RHA44627.1"/>
    </source>
</evidence>
<name>A0A413RRW5_9CELL</name>
<sequence length="63" mass="6337">AGSDSTLCRLATPSITTLPSAQAELGRATGEAVLAVLDGDLKVRRDCAVGGLAVRGSTAPRSR</sequence>
<gene>
    <name evidence="1" type="ORF">D1825_00245</name>
</gene>
<reference evidence="1 2" key="1">
    <citation type="submission" date="2018-08" db="EMBL/GenBank/DDBJ databases">
        <title>Cellulomonas rhizosphaerae sp. nov., a novel actinomycete isolated from soil.</title>
        <authorList>
            <person name="Tian Y."/>
        </authorList>
    </citation>
    <scope>NUCLEOTIDE SEQUENCE [LARGE SCALE GENOMIC DNA]</scope>
    <source>
        <strain evidence="1 2">NEAU-TCZ24</strain>
    </source>
</reference>
<dbReference type="EMBL" id="QWKP01000021">
    <property type="protein sequence ID" value="RHA44627.1"/>
    <property type="molecule type" value="Genomic_DNA"/>
</dbReference>
<accession>A0A413RRW5</accession>
<comment type="caution">
    <text evidence="1">The sequence shown here is derived from an EMBL/GenBank/DDBJ whole genome shotgun (WGS) entry which is preliminary data.</text>
</comment>
<feature type="non-terminal residue" evidence="1">
    <location>
        <position position="1"/>
    </location>
</feature>
<evidence type="ECO:0000313" key="2">
    <source>
        <dbReference type="Proteomes" id="UP000283374"/>
    </source>
</evidence>